<organism evidence="1 2">
    <name type="scientific">Candidatus Amesbacteria bacterium GW2011_GWA1_47_20</name>
    <dbReference type="NCBI Taxonomy" id="1618354"/>
    <lineage>
        <taxon>Bacteria</taxon>
        <taxon>Candidatus Amesiibacteriota</taxon>
    </lineage>
</organism>
<dbReference type="SUPFAM" id="SSF53474">
    <property type="entry name" value="alpha/beta-Hydrolases"/>
    <property type="match status" value="1"/>
</dbReference>
<name>A0A0G1SAY2_9BACT</name>
<proteinExistence type="predicted"/>
<feature type="non-terminal residue" evidence="1">
    <location>
        <position position="1"/>
    </location>
</feature>
<sequence length="58" mass="6568">QQGSGDESVPQKWSDELVEKMKADYVVYPGADHNLQPMWNQAVTQDVQFFRKSLVGGK</sequence>
<dbReference type="Gene3D" id="3.40.50.1820">
    <property type="entry name" value="alpha/beta hydrolase"/>
    <property type="match status" value="1"/>
</dbReference>
<protein>
    <recommendedName>
        <fullName evidence="3">Alpha/beta hydrolase</fullName>
    </recommendedName>
</protein>
<dbReference type="InterPro" id="IPR029058">
    <property type="entry name" value="AB_hydrolase_fold"/>
</dbReference>
<dbReference type="AlphaFoldDB" id="A0A0G1SAY2"/>
<reference evidence="1 2" key="1">
    <citation type="journal article" date="2015" name="Nature">
        <title>rRNA introns, odd ribosomes, and small enigmatic genomes across a large radiation of phyla.</title>
        <authorList>
            <person name="Brown C.T."/>
            <person name="Hug L.A."/>
            <person name="Thomas B.C."/>
            <person name="Sharon I."/>
            <person name="Castelle C.J."/>
            <person name="Singh A."/>
            <person name="Wilkins M.J."/>
            <person name="Williams K.H."/>
            <person name="Banfield J.F."/>
        </authorList>
    </citation>
    <scope>NUCLEOTIDE SEQUENCE [LARGE SCALE GENOMIC DNA]</scope>
</reference>
<evidence type="ECO:0008006" key="3">
    <source>
        <dbReference type="Google" id="ProtNLM"/>
    </source>
</evidence>
<gene>
    <name evidence="1" type="ORF">UX92_C0037G0001</name>
</gene>
<evidence type="ECO:0000313" key="2">
    <source>
        <dbReference type="Proteomes" id="UP000034565"/>
    </source>
</evidence>
<evidence type="ECO:0000313" key="1">
    <source>
        <dbReference type="EMBL" id="KKU66586.1"/>
    </source>
</evidence>
<comment type="caution">
    <text evidence="1">The sequence shown here is derived from an EMBL/GenBank/DDBJ whole genome shotgun (WGS) entry which is preliminary data.</text>
</comment>
<dbReference type="Proteomes" id="UP000034565">
    <property type="component" value="Unassembled WGS sequence"/>
</dbReference>
<accession>A0A0G1SAY2</accession>
<dbReference type="EMBL" id="LCOA01000037">
    <property type="protein sequence ID" value="KKU66586.1"/>
    <property type="molecule type" value="Genomic_DNA"/>
</dbReference>